<keyword evidence="3" id="KW-0539">Nucleus</keyword>
<evidence type="ECO:0000313" key="6">
    <source>
        <dbReference type="Proteomes" id="UP000431533"/>
    </source>
</evidence>
<dbReference type="InterPro" id="IPR016197">
    <property type="entry name" value="Chromo-like_dom_sf"/>
</dbReference>
<keyword evidence="6" id="KW-1185">Reference proteome</keyword>
<dbReference type="RefSeq" id="XP_031006039.1">
    <property type="nucleotide sequence ID" value="XM_031149206.1"/>
</dbReference>
<sequence length="159" mass="18821">MSWWCLDEIKVKEEEEQTLDLASASKDTSPLYVSEKVIAERQTPEGLEILVQWERFPAEEDWTWERAKSLAESAPDSIDEWNRRADRTSIEKENEGHDACEIQVEKILGRRKVKGTPHYLAKWIGYDQVKDRTWEPCEKLRIDVPFIVEEYEARPKRRT</sequence>
<evidence type="ECO:0000256" key="3">
    <source>
        <dbReference type="ARBA" id="ARBA00023242"/>
    </source>
</evidence>
<dbReference type="CDD" id="cd00024">
    <property type="entry name" value="CD_CSD"/>
    <property type="match status" value="2"/>
</dbReference>
<protein>
    <recommendedName>
        <fullName evidence="4">Chromo domain-containing protein</fullName>
    </recommendedName>
</protein>
<evidence type="ECO:0000313" key="5">
    <source>
        <dbReference type="EMBL" id="TVY27251.1"/>
    </source>
</evidence>
<dbReference type="SUPFAM" id="SSF54160">
    <property type="entry name" value="Chromo domain-like"/>
    <property type="match status" value="2"/>
</dbReference>
<organism evidence="5 6">
    <name type="scientific">Lachnellula hyalina</name>
    <dbReference type="NCBI Taxonomy" id="1316788"/>
    <lineage>
        <taxon>Eukaryota</taxon>
        <taxon>Fungi</taxon>
        <taxon>Dikarya</taxon>
        <taxon>Ascomycota</taxon>
        <taxon>Pezizomycotina</taxon>
        <taxon>Leotiomycetes</taxon>
        <taxon>Helotiales</taxon>
        <taxon>Lachnaceae</taxon>
        <taxon>Lachnellula</taxon>
    </lineage>
</organism>
<dbReference type="InterPro" id="IPR023780">
    <property type="entry name" value="Chromo_domain"/>
</dbReference>
<dbReference type="Proteomes" id="UP000431533">
    <property type="component" value="Unassembled WGS sequence"/>
</dbReference>
<reference evidence="5 6" key="1">
    <citation type="submission" date="2018-05" db="EMBL/GenBank/DDBJ databases">
        <title>Genome sequencing and assembly of the regulated plant pathogen Lachnellula willkommii and related sister species for the development of diagnostic species identification markers.</title>
        <authorList>
            <person name="Giroux E."/>
            <person name="Bilodeau G."/>
        </authorList>
    </citation>
    <scope>NUCLEOTIDE SEQUENCE [LARGE SCALE GENOMIC DNA]</scope>
    <source>
        <strain evidence="5 6">CBS 185.66</strain>
    </source>
</reference>
<dbReference type="OrthoDB" id="433924at2759"/>
<comment type="subcellular location">
    <subcellularLocation>
        <location evidence="1">Nucleus</location>
    </subcellularLocation>
</comment>
<dbReference type="SMART" id="SM00298">
    <property type="entry name" value="CHROMO"/>
    <property type="match status" value="2"/>
</dbReference>
<dbReference type="AlphaFoldDB" id="A0A8H8U1P7"/>
<comment type="caution">
    <text evidence="5">The sequence shown here is derived from an EMBL/GenBank/DDBJ whole genome shotgun (WGS) entry which is preliminary data.</text>
</comment>
<comment type="subunit">
    <text evidence="2">Component of the NuA4 histone acetyltransferase complex.</text>
</comment>
<evidence type="ECO:0000256" key="1">
    <source>
        <dbReference type="ARBA" id="ARBA00004123"/>
    </source>
</evidence>
<dbReference type="GO" id="GO:0005634">
    <property type="term" value="C:nucleus"/>
    <property type="evidence" value="ECO:0007669"/>
    <property type="project" value="UniProtKB-SubCell"/>
</dbReference>
<dbReference type="EMBL" id="QGMH01000052">
    <property type="protein sequence ID" value="TVY27251.1"/>
    <property type="molecule type" value="Genomic_DNA"/>
</dbReference>
<name>A0A8H8U1P7_9HELO</name>
<feature type="domain" description="Chromo" evidence="4">
    <location>
        <begin position="32"/>
        <end position="93"/>
    </location>
</feature>
<evidence type="ECO:0000259" key="4">
    <source>
        <dbReference type="PROSITE" id="PS50013"/>
    </source>
</evidence>
<dbReference type="Pfam" id="PF00385">
    <property type="entry name" value="Chromo"/>
    <property type="match status" value="2"/>
</dbReference>
<dbReference type="GO" id="GO:0006338">
    <property type="term" value="P:chromatin remodeling"/>
    <property type="evidence" value="ECO:0007669"/>
    <property type="project" value="UniProtKB-ARBA"/>
</dbReference>
<dbReference type="GeneID" id="41984442"/>
<dbReference type="Gene3D" id="2.40.50.40">
    <property type="match status" value="2"/>
</dbReference>
<evidence type="ECO:0000256" key="2">
    <source>
        <dbReference type="ARBA" id="ARBA00011353"/>
    </source>
</evidence>
<feature type="domain" description="Chromo" evidence="4">
    <location>
        <begin position="102"/>
        <end position="159"/>
    </location>
</feature>
<accession>A0A8H8U1P7</accession>
<gene>
    <name evidence="5" type="ORF">LHYA1_G004244</name>
</gene>
<dbReference type="InterPro" id="IPR051219">
    <property type="entry name" value="Heterochromatin_chromo-domain"/>
</dbReference>
<dbReference type="PROSITE" id="PS50013">
    <property type="entry name" value="CHROMO_2"/>
    <property type="match status" value="2"/>
</dbReference>
<dbReference type="PANTHER" id="PTHR22812">
    <property type="entry name" value="CHROMOBOX PROTEIN"/>
    <property type="match status" value="1"/>
</dbReference>
<proteinExistence type="predicted"/>
<dbReference type="InterPro" id="IPR000953">
    <property type="entry name" value="Chromo/chromo_shadow_dom"/>
</dbReference>